<keyword evidence="11" id="KW-0057">Aromatic amino acid biosynthesis</keyword>
<feature type="site" description="Essential for prephenate dehydratase activity" evidence="19">
    <location>
        <position position="270"/>
    </location>
</feature>
<dbReference type="FunFam" id="3.40.190.10:FF:000029">
    <property type="entry name" value="Chorismate mutase/Prephenate dehydratase"/>
    <property type="match status" value="1"/>
</dbReference>
<dbReference type="SUPFAM" id="SSF55021">
    <property type="entry name" value="ACT-like"/>
    <property type="match status" value="1"/>
</dbReference>
<dbReference type="GO" id="GO:0004664">
    <property type="term" value="F:prephenate dehydratase activity"/>
    <property type="evidence" value="ECO:0007669"/>
    <property type="project" value="UniProtKB-EC"/>
</dbReference>
<dbReference type="Gene3D" id="1.20.59.10">
    <property type="entry name" value="Chorismate mutase"/>
    <property type="match status" value="1"/>
</dbReference>
<feature type="domain" description="Chorismate mutase" evidence="20">
    <location>
        <begin position="9"/>
        <end position="102"/>
    </location>
</feature>
<dbReference type="Gene3D" id="3.30.70.260">
    <property type="match status" value="1"/>
</dbReference>
<comment type="pathway">
    <text evidence="4">Amino-acid biosynthesis; L-phenylalanine biosynthesis; phenylpyruvate from prephenate: step 1/1.</text>
</comment>
<dbReference type="Pfam" id="PF00800">
    <property type="entry name" value="PDT"/>
    <property type="match status" value="1"/>
</dbReference>
<dbReference type="AlphaFoldDB" id="A0A7D4NKC2"/>
<sequence length="370" mass="40742">MTKTTAQSVSEQEQLTEIRNQIDAIDQQIQQLIGERAACAHKVAEIKTQGGKVDAVFYRPEREAQVLRAVKERNDSLLPDKEMAKLFREIMSTCLALEQPISVAYLGPEGSYSHSSVIKQFGTAAHPVAVSSIEEVFSVVEKGEVNYGIVPVENSTEGEVKATQDELLKSSLKVSGELELAVDHCLLSHATSSDKVSKVLAHQQALGQCREWLKNNLPWAELEAVSSNAAAAKIAQEDPSVAAIASEQAADLYQLPILEYHISDSKANTTRFWVLGREDVEPSGEDKTALVLSIKNEAGALLKILDAFAKRHINMTRIISRPSKSKNWDYVFFIDLIGHQHDENLKEALQEVVEQAAFVKILGSFPISPL</sequence>
<name>A0A7D4NKC2_9GAMM</name>
<dbReference type="InterPro" id="IPR002701">
    <property type="entry name" value="CM_II_prokaryot"/>
</dbReference>
<evidence type="ECO:0000256" key="11">
    <source>
        <dbReference type="ARBA" id="ARBA00023141"/>
    </source>
</evidence>
<dbReference type="InterPro" id="IPR018528">
    <property type="entry name" value="Preph_deHydtase_CS"/>
</dbReference>
<dbReference type="InterPro" id="IPR001086">
    <property type="entry name" value="Preph_deHydtase"/>
</dbReference>
<evidence type="ECO:0000256" key="3">
    <source>
        <dbReference type="ARBA" id="ARBA00004496"/>
    </source>
</evidence>
<dbReference type="NCBIfam" id="NF008865">
    <property type="entry name" value="PRK11898.1"/>
    <property type="match status" value="1"/>
</dbReference>
<dbReference type="Pfam" id="PF01817">
    <property type="entry name" value="CM_2"/>
    <property type="match status" value="1"/>
</dbReference>
<evidence type="ECO:0000256" key="12">
    <source>
        <dbReference type="ARBA" id="ARBA00023222"/>
    </source>
</evidence>
<dbReference type="PROSITE" id="PS51171">
    <property type="entry name" value="PREPHENATE_DEHYDR_3"/>
    <property type="match status" value="1"/>
</dbReference>
<dbReference type="PANTHER" id="PTHR21022:SF19">
    <property type="entry name" value="PREPHENATE DEHYDRATASE-RELATED"/>
    <property type="match status" value="1"/>
</dbReference>
<feature type="domain" description="Prephenate dehydratase" evidence="21">
    <location>
        <begin position="102"/>
        <end position="277"/>
    </location>
</feature>
<dbReference type="InterPro" id="IPR036979">
    <property type="entry name" value="CM_dom_sf"/>
</dbReference>
<keyword evidence="12" id="KW-0584">Phenylalanine biosynthesis</keyword>
<evidence type="ECO:0000256" key="1">
    <source>
        <dbReference type="ARBA" id="ARBA00000824"/>
    </source>
</evidence>
<dbReference type="GO" id="GO:0005737">
    <property type="term" value="C:cytoplasm"/>
    <property type="evidence" value="ECO:0007669"/>
    <property type="project" value="UniProtKB-SubCell"/>
</dbReference>
<evidence type="ECO:0000256" key="13">
    <source>
        <dbReference type="ARBA" id="ARBA00023235"/>
    </source>
</evidence>
<dbReference type="UniPathway" id="UPA00121">
    <property type="reaction ID" value="UER00345"/>
</dbReference>
<dbReference type="SMART" id="SM00830">
    <property type="entry name" value="CM_2"/>
    <property type="match status" value="1"/>
</dbReference>
<dbReference type="CDD" id="cd04905">
    <property type="entry name" value="ACT_CM-PDT"/>
    <property type="match status" value="1"/>
</dbReference>
<evidence type="ECO:0000259" key="22">
    <source>
        <dbReference type="PROSITE" id="PS51671"/>
    </source>
</evidence>
<evidence type="ECO:0000256" key="10">
    <source>
        <dbReference type="ARBA" id="ARBA00022605"/>
    </source>
</evidence>
<keyword evidence="14 23" id="KW-0456">Lyase</keyword>
<dbReference type="Proteomes" id="UP000504724">
    <property type="component" value="Chromosome"/>
</dbReference>
<evidence type="ECO:0000256" key="14">
    <source>
        <dbReference type="ARBA" id="ARBA00023239"/>
    </source>
</evidence>
<evidence type="ECO:0000256" key="8">
    <source>
        <dbReference type="ARBA" id="ARBA00014401"/>
    </source>
</evidence>
<evidence type="ECO:0000256" key="18">
    <source>
        <dbReference type="ARBA" id="ARBA00047848"/>
    </source>
</evidence>
<evidence type="ECO:0000259" key="21">
    <source>
        <dbReference type="PROSITE" id="PS51171"/>
    </source>
</evidence>
<evidence type="ECO:0000256" key="4">
    <source>
        <dbReference type="ARBA" id="ARBA00004741"/>
    </source>
</evidence>
<dbReference type="PROSITE" id="PS51168">
    <property type="entry name" value="CHORISMATE_MUT_2"/>
    <property type="match status" value="1"/>
</dbReference>
<evidence type="ECO:0000256" key="19">
    <source>
        <dbReference type="PIRSR" id="PIRSR001500-2"/>
    </source>
</evidence>
<dbReference type="CDD" id="cd13630">
    <property type="entry name" value="PBP2_PDT_1"/>
    <property type="match status" value="1"/>
</dbReference>
<comment type="function">
    <text evidence="2">Catalyzes the Claisen rearrangement of chorismate to prephenate and the decarboxylation/dehydration of prephenate to phenylpyruvate.</text>
</comment>
<dbReference type="GO" id="GO:0004106">
    <property type="term" value="F:chorismate mutase activity"/>
    <property type="evidence" value="ECO:0007669"/>
    <property type="project" value="UniProtKB-EC"/>
</dbReference>
<proteinExistence type="predicted"/>
<comment type="pathway">
    <text evidence="5">Metabolic intermediate biosynthesis; prephenate biosynthesis; prephenate from chorismate: step 1/1.</text>
</comment>
<dbReference type="SUPFAM" id="SSF53850">
    <property type="entry name" value="Periplasmic binding protein-like II"/>
    <property type="match status" value="1"/>
</dbReference>
<evidence type="ECO:0000256" key="9">
    <source>
        <dbReference type="ARBA" id="ARBA00022490"/>
    </source>
</evidence>
<keyword evidence="15" id="KW-0511">Multifunctional enzyme</keyword>
<protein>
    <recommendedName>
        <fullName evidence="8">Bifunctional chorismate mutase/prephenate dehydratase</fullName>
        <ecNumber evidence="7">4.2.1.51</ecNumber>
        <ecNumber evidence="6">5.4.99.5</ecNumber>
    </recommendedName>
    <alternativeName>
        <fullName evidence="17">Chorismate mutase-prephenate dehydratase</fullName>
    </alternativeName>
    <alternativeName>
        <fullName evidence="16">p-protein</fullName>
    </alternativeName>
</protein>
<dbReference type="FunFam" id="3.30.70.260:FF:000012">
    <property type="entry name" value="Prephenate dehydratase"/>
    <property type="match status" value="1"/>
</dbReference>
<dbReference type="UniPathway" id="UPA00120">
    <property type="reaction ID" value="UER00203"/>
</dbReference>
<dbReference type="InterPro" id="IPR010957">
    <property type="entry name" value="G/b/e-P-prot_chorismate_mutase"/>
</dbReference>
<dbReference type="GO" id="GO:0009094">
    <property type="term" value="P:L-phenylalanine biosynthetic process"/>
    <property type="evidence" value="ECO:0007669"/>
    <property type="project" value="UniProtKB-UniPathway"/>
</dbReference>
<dbReference type="InterPro" id="IPR008242">
    <property type="entry name" value="Chor_mutase/pphenate_deHydtase"/>
</dbReference>
<dbReference type="NCBIfam" id="TIGR01807">
    <property type="entry name" value="CM_P2"/>
    <property type="match status" value="1"/>
</dbReference>
<comment type="catalytic activity">
    <reaction evidence="1">
        <text>chorismate = prephenate</text>
        <dbReference type="Rhea" id="RHEA:13897"/>
        <dbReference type="ChEBI" id="CHEBI:29748"/>
        <dbReference type="ChEBI" id="CHEBI:29934"/>
        <dbReference type="EC" id="5.4.99.5"/>
    </reaction>
</comment>
<evidence type="ECO:0000256" key="16">
    <source>
        <dbReference type="ARBA" id="ARBA00031175"/>
    </source>
</evidence>
<organism evidence="23 24">
    <name type="scientific">Thiomicrorhabdus xiamenensis</name>
    <dbReference type="NCBI Taxonomy" id="2739063"/>
    <lineage>
        <taxon>Bacteria</taxon>
        <taxon>Pseudomonadati</taxon>
        <taxon>Pseudomonadota</taxon>
        <taxon>Gammaproteobacteria</taxon>
        <taxon>Thiotrichales</taxon>
        <taxon>Piscirickettsiaceae</taxon>
        <taxon>Thiomicrorhabdus</taxon>
    </lineage>
</organism>
<accession>A0A7D4NKC2</accession>
<keyword evidence="9" id="KW-0963">Cytoplasm</keyword>
<dbReference type="EC" id="5.4.99.5" evidence="6"/>
<comment type="subcellular location">
    <subcellularLocation>
        <location evidence="3">Cytoplasm</location>
    </subcellularLocation>
</comment>
<evidence type="ECO:0000313" key="24">
    <source>
        <dbReference type="Proteomes" id="UP000504724"/>
    </source>
</evidence>
<dbReference type="PANTHER" id="PTHR21022">
    <property type="entry name" value="PREPHENATE DEHYDRATASE P PROTEIN"/>
    <property type="match status" value="1"/>
</dbReference>
<dbReference type="SUPFAM" id="SSF48600">
    <property type="entry name" value="Chorismate mutase II"/>
    <property type="match status" value="1"/>
</dbReference>
<dbReference type="InterPro" id="IPR045865">
    <property type="entry name" value="ACT-like_dom_sf"/>
</dbReference>
<dbReference type="Pfam" id="PF01842">
    <property type="entry name" value="ACT"/>
    <property type="match status" value="1"/>
</dbReference>
<evidence type="ECO:0000256" key="15">
    <source>
        <dbReference type="ARBA" id="ARBA00023268"/>
    </source>
</evidence>
<dbReference type="RefSeq" id="WP_173284981.1">
    <property type="nucleotide sequence ID" value="NZ_CP054020.1"/>
</dbReference>
<evidence type="ECO:0000256" key="6">
    <source>
        <dbReference type="ARBA" id="ARBA00012404"/>
    </source>
</evidence>
<keyword evidence="13" id="KW-0413">Isomerase</keyword>
<evidence type="ECO:0000256" key="2">
    <source>
        <dbReference type="ARBA" id="ARBA00002364"/>
    </source>
</evidence>
<dbReference type="InterPro" id="IPR002912">
    <property type="entry name" value="ACT_dom"/>
</dbReference>
<dbReference type="FunFam" id="3.40.190.10:FF:000034">
    <property type="entry name" value="Chorismate mutase/prephenate dehydratase"/>
    <property type="match status" value="1"/>
</dbReference>
<feature type="domain" description="ACT" evidence="22">
    <location>
        <begin position="289"/>
        <end position="364"/>
    </location>
</feature>
<dbReference type="EMBL" id="CP054020">
    <property type="protein sequence ID" value="QKI89129.1"/>
    <property type="molecule type" value="Genomic_DNA"/>
</dbReference>
<dbReference type="PROSITE" id="PS00857">
    <property type="entry name" value="PREPHENATE_DEHYDR_1"/>
    <property type="match status" value="1"/>
</dbReference>
<dbReference type="PIRSF" id="PIRSF001500">
    <property type="entry name" value="Chor_mut_pdt_Ppr"/>
    <property type="match status" value="1"/>
</dbReference>
<evidence type="ECO:0000259" key="20">
    <source>
        <dbReference type="PROSITE" id="PS51168"/>
    </source>
</evidence>
<evidence type="ECO:0000256" key="17">
    <source>
        <dbReference type="ARBA" id="ARBA00031520"/>
    </source>
</evidence>
<dbReference type="KEGG" id="txa:HQN79_05905"/>
<dbReference type="GO" id="GO:0046417">
    <property type="term" value="P:chorismate metabolic process"/>
    <property type="evidence" value="ECO:0007669"/>
    <property type="project" value="InterPro"/>
</dbReference>
<keyword evidence="24" id="KW-1185">Reference proteome</keyword>
<evidence type="ECO:0000256" key="5">
    <source>
        <dbReference type="ARBA" id="ARBA00004817"/>
    </source>
</evidence>
<evidence type="ECO:0000313" key="23">
    <source>
        <dbReference type="EMBL" id="QKI89129.1"/>
    </source>
</evidence>
<evidence type="ECO:0000256" key="7">
    <source>
        <dbReference type="ARBA" id="ARBA00013147"/>
    </source>
</evidence>
<gene>
    <name evidence="23" type="primary">pheA</name>
    <name evidence="23" type="ORF">HQN79_05905</name>
</gene>
<dbReference type="PROSITE" id="PS51671">
    <property type="entry name" value="ACT"/>
    <property type="match status" value="1"/>
</dbReference>
<dbReference type="EC" id="4.2.1.51" evidence="7"/>
<dbReference type="InterPro" id="IPR036263">
    <property type="entry name" value="Chorismate_II_sf"/>
</dbReference>
<comment type="catalytic activity">
    <reaction evidence="18">
        <text>prephenate + H(+) = 3-phenylpyruvate + CO2 + H2O</text>
        <dbReference type="Rhea" id="RHEA:21648"/>
        <dbReference type="ChEBI" id="CHEBI:15377"/>
        <dbReference type="ChEBI" id="CHEBI:15378"/>
        <dbReference type="ChEBI" id="CHEBI:16526"/>
        <dbReference type="ChEBI" id="CHEBI:18005"/>
        <dbReference type="ChEBI" id="CHEBI:29934"/>
        <dbReference type="EC" id="4.2.1.51"/>
    </reaction>
</comment>
<dbReference type="Gene3D" id="3.40.190.10">
    <property type="entry name" value="Periplasmic binding protein-like II"/>
    <property type="match status" value="2"/>
</dbReference>
<reference evidence="23 24" key="1">
    <citation type="submission" date="2020-05" db="EMBL/GenBank/DDBJ databases">
        <title>Thiomicrorhabdus sediminis sp.nov. and Thiomicrorhabdus xiamenensis sp.nov., novel sulfur-oxidizing bacteria isolated from coastal sediment.</title>
        <authorList>
            <person name="Liu X."/>
        </authorList>
    </citation>
    <scope>NUCLEOTIDE SEQUENCE [LARGE SCALE GENOMIC DNA]</scope>
    <source>
        <strain evidence="23 24">G2</strain>
    </source>
</reference>
<keyword evidence="10" id="KW-0028">Amino-acid biosynthesis</keyword>